<accession>A0A6M9PTQ8</accession>
<reference evidence="1 2" key="1">
    <citation type="submission" date="2018-04" db="EMBL/GenBank/DDBJ databases">
        <title>Polynucleobacter sp. LimPoW16 genome.</title>
        <authorList>
            <person name="Hahn M.W."/>
        </authorList>
    </citation>
    <scope>NUCLEOTIDE SEQUENCE [LARGE SCALE GENOMIC DNA]</scope>
    <source>
        <strain evidence="1 2">LimPoW16</strain>
    </source>
</reference>
<dbReference type="Proteomes" id="UP000500806">
    <property type="component" value="Chromosome"/>
</dbReference>
<evidence type="ECO:0000313" key="1">
    <source>
        <dbReference type="EMBL" id="QKM62175.1"/>
    </source>
</evidence>
<protein>
    <submittedName>
        <fullName evidence="1">Uncharacterized protein</fullName>
    </submittedName>
</protein>
<proteinExistence type="predicted"/>
<evidence type="ECO:0000313" key="2">
    <source>
        <dbReference type="Proteomes" id="UP000500806"/>
    </source>
</evidence>
<gene>
    <name evidence="1" type="ORF">DCO16_03230</name>
</gene>
<sequence>MAASMLFMRLNYSSLVIVFWVRHSLAIKILNFAKSQFVGHEFKNMLEILIKLFQLIANYWVQATTWYSRIDAAL</sequence>
<name>A0A6M9PTQ8_9BURK</name>
<dbReference type="AlphaFoldDB" id="A0A6M9PTQ8"/>
<keyword evidence="2" id="KW-1185">Reference proteome</keyword>
<dbReference type="EMBL" id="CP028941">
    <property type="protein sequence ID" value="QKM62175.1"/>
    <property type="molecule type" value="Genomic_DNA"/>
</dbReference>
<organism evidence="1 2">
    <name type="scientific">Polynucleobacter antarcticus</name>
    <dbReference type="NCBI Taxonomy" id="1743162"/>
    <lineage>
        <taxon>Bacteria</taxon>
        <taxon>Pseudomonadati</taxon>
        <taxon>Pseudomonadota</taxon>
        <taxon>Betaproteobacteria</taxon>
        <taxon>Burkholderiales</taxon>
        <taxon>Burkholderiaceae</taxon>
        <taxon>Polynucleobacter</taxon>
    </lineage>
</organism>
<dbReference type="KEGG" id="pani:DCO16_03230"/>